<dbReference type="Proteomes" id="UP000624041">
    <property type="component" value="Unassembled WGS sequence"/>
</dbReference>
<evidence type="ECO:0000256" key="4">
    <source>
        <dbReference type="PIRSR" id="PIRSR606118-50"/>
    </source>
</evidence>
<dbReference type="Pfam" id="PF07508">
    <property type="entry name" value="Recombinase"/>
    <property type="match status" value="1"/>
</dbReference>
<dbReference type="PANTHER" id="PTHR30461:SF23">
    <property type="entry name" value="DNA RECOMBINASE-RELATED"/>
    <property type="match status" value="1"/>
</dbReference>
<reference evidence="9" key="1">
    <citation type="journal article" date="2014" name="Int. J. Syst. Evol. Microbiol.">
        <title>Complete genome sequence of Corynebacterium casei LMG S-19264T (=DSM 44701T), isolated from a smear-ripened cheese.</title>
        <authorList>
            <consortium name="US DOE Joint Genome Institute (JGI-PGF)"/>
            <person name="Walter F."/>
            <person name="Albersmeier A."/>
            <person name="Kalinowski J."/>
            <person name="Ruckert C."/>
        </authorList>
    </citation>
    <scope>NUCLEOTIDE SEQUENCE</scope>
    <source>
        <strain evidence="9">JCM 17251</strain>
    </source>
</reference>
<evidence type="ECO:0000259" key="7">
    <source>
        <dbReference type="PROSITE" id="PS51736"/>
    </source>
</evidence>
<dbReference type="GO" id="GO:0000150">
    <property type="term" value="F:DNA strand exchange activity"/>
    <property type="evidence" value="ECO:0007669"/>
    <property type="project" value="InterPro"/>
</dbReference>
<proteinExistence type="predicted"/>
<dbReference type="PANTHER" id="PTHR30461">
    <property type="entry name" value="DNA-INVERTASE FROM LAMBDOID PROPHAGE"/>
    <property type="match status" value="1"/>
</dbReference>
<dbReference type="Gene3D" id="3.40.50.1390">
    <property type="entry name" value="Resolvase, N-terminal catalytic domain"/>
    <property type="match status" value="1"/>
</dbReference>
<dbReference type="InterPro" id="IPR011109">
    <property type="entry name" value="DNA_bind_recombinase_dom"/>
</dbReference>
<keyword evidence="10" id="KW-1185">Reference proteome</keyword>
<evidence type="ECO:0000256" key="2">
    <source>
        <dbReference type="ARBA" id="ARBA00023125"/>
    </source>
</evidence>
<evidence type="ECO:0000313" key="10">
    <source>
        <dbReference type="Proteomes" id="UP000624041"/>
    </source>
</evidence>
<dbReference type="InterPro" id="IPR006118">
    <property type="entry name" value="Recombinase_CS"/>
</dbReference>
<feature type="active site" description="O-(5'-phospho-DNA)-serine intermediate" evidence="4 5">
    <location>
        <position position="9"/>
    </location>
</feature>
<keyword evidence="3" id="KW-0233">DNA recombination</keyword>
<dbReference type="InterPro" id="IPR050639">
    <property type="entry name" value="SSR_resolvase"/>
</dbReference>
<evidence type="ECO:0000259" key="8">
    <source>
        <dbReference type="PROSITE" id="PS51737"/>
    </source>
</evidence>
<dbReference type="Gene3D" id="3.90.1750.20">
    <property type="entry name" value="Putative Large Serine Recombinase, Chain B, Domain 2"/>
    <property type="match status" value="1"/>
</dbReference>
<dbReference type="RefSeq" id="WP_188856497.1">
    <property type="nucleotide sequence ID" value="NZ_BMOS01000007.1"/>
</dbReference>
<evidence type="ECO:0000256" key="3">
    <source>
        <dbReference type="ARBA" id="ARBA00023172"/>
    </source>
</evidence>
<feature type="coiled-coil region" evidence="6">
    <location>
        <begin position="415"/>
        <end position="456"/>
    </location>
</feature>
<dbReference type="AlphaFoldDB" id="A0A918D0H9"/>
<dbReference type="SMART" id="SM00857">
    <property type="entry name" value="Resolvase"/>
    <property type="match status" value="1"/>
</dbReference>
<gene>
    <name evidence="9" type="primary">cisA</name>
    <name evidence="9" type="ORF">GCM10007971_12880</name>
</gene>
<name>A0A918D0H9_9BACI</name>
<sequence length="499" mass="58364">MIAIYARVSTEEQLKGYSIEGQIEDCVRLAETNDVLTYIDDGYTGEILNRPNLTKLLEDVEKGVIEKVICYDPDRLSRKLLNQLIITEKLDKHEVKLLFVKSDYKNDPEGNLYFQVRGAFSEFDKAKIKHNTMTGRYRKAKRGKVVKNGNMYGYTYDKENETYIINEKEAKIVRMIFDYYTDPDTSFKGINGIAHHLTELGIPTKKGKKVWHRNVVRQILTNESYMGNHYQNKYDTEGDYVRKQAGEEIEHGKLRPREEWLLTKIPPIISEEQFDFAQALIQESSRRYKSTRKHNYLLSGLVRCGRCGETMNGRKLKSHGKDFYVYECRKNYAGAKNKGCGRMMSENKLNGFVWSEIIDLLDNPDKIKIETVEKKKHYIYEEIEHLKSQIKKIKNGRERLLTLITISEDDDDIDLEEIKEKMKESRIKENDLQKKLDNLQQQIENEGNKKSTYALEEAIKYYLEVKGSNLDVNRKQKVLKMIIQEVEVIDADTVNIHTF</sequence>
<dbReference type="PROSITE" id="PS00397">
    <property type="entry name" value="RECOMBINASES_1"/>
    <property type="match status" value="1"/>
</dbReference>
<dbReference type="InterPro" id="IPR025827">
    <property type="entry name" value="Zn_ribbon_recom_dom"/>
</dbReference>
<dbReference type="EMBL" id="BMOS01000007">
    <property type="protein sequence ID" value="GGN54776.1"/>
    <property type="molecule type" value="Genomic_DNA"/>
</dbReference>
<dbReference type="InterPro" id="IPR006119">
    <property type="entry name" value="Resolv_N"/>
</dbReference>
<dbReference type="InterPro" id="IPR036162">
    <property type="entry name" value="Resolvase-like_N_sf"/>
</dbReference>
<accession>A0A918D0H9</accession>
<dbReference type="GO" id="GO:0003677">
    <property type="term" value="F:DNA binding"/>
    <property type="evidence" value="ECO:0007669"/>
    <property type="project" value="UniProtKB-KW"/>
</dbReference>
<dbReference type="GO" id="GO:0015074">
    <property type="term" value="P:DNA integration"/>
    <property type="evidence" value="ECO:0007669"/>
    <property type="project" value="UniProtKB-KW"/>
</dbReference>
<dbReference type="SUPFAM" id="SSF53041">
    <property type="entry name" value="Resolvase-like"/>
    <property type="match status" value="1"/>
</dbReference>
<reference evidence="9" key="2">
    <citation type="submission" date="2020-09" db="EMBL/GenBank/DDBJ databases">
        <authorList>
            <person name="Sun Q."/>
            <person name="Ohkuma M."/>
        </authorList>
    </citation>
    <scope>NUCLEOTIDE SEQUENCE</scope>
    <source>
        <strain evidence="9">JCM 17251</strain>
    </source>
</reference>
<keyword evidence="2" id="KW-0238">DNA-binding</keyword>
<dbReference type="PROSITE" id="PS51737">
    <property type="entry name" value="RECOMBINASE_DNA_BIND"/>
    <property type="match status" value="1"/>
</dbReference>
<dbReference type="PROSITE" id="PS51736">
    <property type="entry name" value="RECOMBINASES_3"/>
    <property type="match status" value="1"/>
</dbReference>
<comment type="caution">
    <text evidence="9">The sequence shown here is derived from an EMBL/GenBank/DDBJ whole genome shotgun (WGS) entry which is preliminary data.</text>
</comment>
<keyword evidence="1" id="KW-0229">DNA integration</keyword>
<evidence type="ECO:0000256" key="6">
    <source>
        <dbReference type="SAM" id="Coils"/>
    </source>
</evidence>
<dbReference type="Pfam" id="PF13408">
    <property type="entry name" value="Zn_ribbon_recom"/>
    <property type="match status" value="1"/>
</dbReference>
<organism evidence="9 10">
    <name type="scientific">Oceanobacillus indicireducens</name>
    <dbReference type="NCBI Taxonomy" id="1004261"/>
    <lineage>
        <taxon>Bacteria</taxon>
        <taxon>Bacillati</taxon>
        <taxon>Bacillota</taxon>
        <taxon>Bacilli</taxon>
        <taxon>Bacillales</taxon>
        <taxon>Bacillaceae</taxon>
        <taxon>Oceanobacillus</taxon>
    </lineage>
</organism>
<evidence type="ECO:0000313" key="9">
    <source>
        <dbReference type="EMBL" id="GGN54776.1"/>
    </source>
</evidence>
<dbReference type="Pfam" id="PF00239">
    <property type="entry name" value="Resolvase"/>
    <property type="match status" value="1"/>
</dbReference>
<dbReference type="CDD" id="cd00338">
    <property type="entry name" value="Ser_Recombinase"/>
    <property type="match status" value="1"/>
</dbReference>
<feature type="domain" description="Resolvase/invertase-type recombinase catalytic" evidence="7">
    <location>
        <begin position="1"/>
        <end position="143"/>
    </location>
</feature>
<protein>
    <submittedName>
        <fullName evidence="9">DNA recombinase</fullName>
    </submittedName>
</protein>
<feature type="domain" description="Recombinase" evidence="8">
    <location>
        <begin position="151"/>
        <end position="287"/>
    </location>
</feature>
<evidence type="ECO:0000256" key="5">
    <source>
        <dbReference type="PROSITE-ProRule" id="PRU10137"/>
    </source>
</evidence>
<keyword evidence="6" id="KW-0175">Coiled coil</keyword>
<evidence type="ECO:0000256" key="1">
    <source>
        <dbReference type="ARBA" id="ARBA00022908"/>
    </source>
</evidence>
<dbReference type="InterPro" id="IPR038109">
    <property type="entry name" value="DNA_bind_recomb_sf"/>
</dbReference>